<dbReference type="GO" id="GO:0045454">
    <property type="term" value="P:cell redox homeostasis"/>
    <property type="evidence" value="ECO:0007669"/>
    <property type="project" value="InterPro"/>
</dbReference>
<evidence type="ECO:0000313" key="30">
    <source>
        <dbReference type="Proteomes" id="UP001152797"/>
    </source>
</evidence>
<evidence type="ECO:0000256" key="8">
    <source>
        <dbReference type="ARBA" id="ARBA00012730"/>
    </source>
</evidence>
<evidence type="ECO:0000256" key="22">
    <source>
        <dbReference type="PIRSR" id="PIRSR605002-1"/>
    </source>
</evidence>
<evidence type="ECO:0000256" key="17">
    <source>
        <dbReference type="ARBA" id="ARBA00023002"/>
    </source>
</evidence>
<evidence type="ECO:0000256" key="10">
    <source>
        <dbReference type="ARBA" id="ARBA00022490"/>
    </source>
</evidence>
<dbReference type="GO" id="GO:0004615">
    <property type="term" value="F:phosphomannomutase activity"/>
    <property type="evidence" value="ECO:0007669"/>
    <property type="project" value="UniProtKB-EC"/>
</dbReference>
<dbReference type="NCBIfam" id="TIGR01438">
    <property type="entry name" value="TGR"/>
    <property type="match status" value="1"/>
</dbReference>
<dbReference type="GO" id="GO:0034599">
    <property type="term" value="P:cellular response to oxidative stress"/>
    <property type="evidence" value="ECO:0007669"/>
    <property type="project" value="TreeGrafter"/>
</dbReference>
<dbReference type="InterPro" id="IPR036188">
    <property type="entry name" value="FAD/NAD-bd_sf"/>
</dbReference>
<dbReference type="PRINTS" id="PR00368">
    <property type="entry name" value="FADPNR"/>
</dbReference>
<keyword evidence="10" id="KW-0963">Cytoplasm</keyword>
<evidence type="ECO:0000259" key="27">
    <source>
        <dbReference type="Pfam" id="PF07992"/>
    </source>
</evidence>
<feature type="binding site" evidence="23">
    <location>
        <position position="141"/>
    </location>
    <ligand>
        <name>alpha-D-mannose 1-phosphate</name>
        <dbReference type="ChEBI" id="CHEBI:58409"/>
    </ligand>
</feature>
<dbReference type="InterPro" id="IPR036412">
    <property type="entry name" value="HAD-like_sf"/>
</dbReference>
<proteinExistence type="inferred from homology"/>
<dbReference type="EMBL" id="CAMXCT030001398">
    <property type="protein sequence ID" value="CAL4777019.1"/>
    <property type="molecule type" value="Genomic_DNA"/>
</dbReference>
<evidence type="ECO:0000256" key="6">
    <source>
        <dbReference type="ARBA" id="ARBA00011738"/>
    </source>
</evidence>
<dbReference type="EMBL" id="CAMXCT010001398">
    <property type="protein sequence ID" value="CAI3989707.1"/>
    <property type="molecule type" value="Genomic_DNA"/>
</dbReference>
<dbReference type="FunFam" id="3.50.50.60:FF:000190">
    <property type="entry name" value="Thioredoxin reductase"/>
    <property type="match status" value="1"/>
</dbReference>
<dbReference type="SUPFAM" id="SSF56784">
    <property type="entry name" value="HAD-like"/>
    <property type="match status" value="1"/>
</dbReference>
<feature type="binding site" evidence="23">
    <location>
        <position position="29"/>
    </location>
    <ligand>
        <name>alpha-D-mannose 1-phosphate</name>
        <dbReference type="ChEBI" id="CHEBI:58409"/>
    </ligand>
</feature>
<evidence type="ECO:0000256" key="16">
    <source>
        <dbReference type="ARBA" id="ARBA00022933"/>
    </source>
</evidence>
<keyword evidence="16" id="KW-0712">Selenocysteine</keyword>
<sequence>MSGYAKDSAGKNPRILALFDVDGTLTEARKVVSPETVSFLQALRTKICTGVVGGSDMVKQKEQLGDSPMLFDYAFSENGLLAYKDGQKIGETSIVKHLGEEKLKKLINWALRYFADLDIPIKRGTFIEFRQGMLNMSPIGRNCSREERNDFEKFDLANGIRQTMVEKMRKEFADYGLSFSIGGQVSFDVFPTGWDKTYCLRYLPEADFDVGGAFWCPSTKIFDATKYEYDLFVIGGGSGGLAAAKQAADLGVKVAVADFVKPSPAGTTWGLGGTCVNVGCIPKKLMHISSLYRETQVDAHGMGWETKSSHSWSSMVTQVDNYIKSLNWGAKTDLRSKAVKYYNAFATFKDPHTISLDNGKGKVEEVTAKNILIACGGRPAYGDYPGVKECCISSDDIFWQKKAPGKTLVVGASYIALECAGFISALGFDVTVMVRSILLRGFDQDISNMIGTYMERHGVGFAREMVPSKFEKTADGKVKVFVKDAEYGVFDTVLMAIGRTGCAGQLNLEAAGLSYNAKSGKVDVNDNDQTSVPHIYAIGDVIEGKPELTPVAIQAGKLLCRRLFGGATKKMDYTDVATTVFTPIEYGCVGYSEEDAKKALGQDKIKVYHCTAQPLEWNLNSERKEDMGYMKLIVDKEAKEKVVGIHVLGPNAGEIIQGLAVAIRCGVTKEHFDDCVGIHPTYAESYTTMTEEKKEGCALPTKGGC</sequence>
<dbReference type="GO" id="GO:0050660">
    <property type="term" value="F:flavin adenine dinucleotide binding"/>
    <property type="evidence" value="ECO:0007669"/>
    <property type="project" value="InterPro"/>
</dbReference>
<evidence type="ECO:0000256" key="5">
    <source>
        <dbReference type="ARBA" id="ARBA00009736"/>
    </source>
</evidence>
<dbReference type="Pfam" id="PF02852">
    <property type="entry name" value="Pyr_redox_dim"/>
    <property type="match status" value="1"/>
</dbReference>
<dbReference type="NCBIfam" id="TIGR01484">
    <property type="entry name" value="HAD-SF-IIB"/>
    <property type="match status" value="1"/>
</dbReference>
<evidence type="ECO:0000256" key="20">
    <source>
        <dbReference type="ARBA" id="ARBA00023284"/>
    </source>
</evidence>
<dbReference type="EMBL" id="CAMXCT020001398">
    <property type="protein sequence ID" value="CAL1143082.1"/>
    <property type="molecule type" value="Genomic_DNA"/>
</dbReference>
<comment type="function">
    <text evidence="21">Catalyzes the transfer of electrons from NADPH to thioredoxins TRX1, TRX2 and TRX3, which in turn act as reductants of disulfide containing proteins. Able to reduce nitroglutathione (GSNO), a compound involved in the transport of nitric oxide (NO); however, TRX1 is more efficient in reducing GSNO. Has no catalytic activity towards oxidized glutathione (GSSG).</text>
</comment>
<evidence type="ECO:0000256" key="21">
    <source>
        <dbReference type="ARBA" id="ARBA00053237"/>
    </source>
</evidence>
<dbReference type="InterPro" id="IPR043169">
    <property type="entry name" value="PMM_cap"/>
</dbReference>
<dbReference type="PROSITE" id="PS00076">
    <property type="entry name" value="PYRIDINE_REDOX_1"/>
    <property type="match status" value="1"/>
</dbReference>
<feature type="active site" description="Nucleophile" evidence="22">
    <location>
        <position position="20"/>
    </location>
</feature>
<evidence type="ECO:0000259" key="26">
    <source>
        <dbReference type="Pfam" id="PF02852"/>
    </source>
</evidence>
<keyword evidence="17 25" id="KW-0560">Oxidoreductase</keyword>
<dbReference type="InterPro" id="IPR012999">
    <property type="entry name" value="Pyr_OxRdtase_I_AS"/>
</dbReference>
<comment type="cofactor">
    <cofactor evidence="1">
        <name>FAD</name>
        <dbReference type="ChEBI" id="CHEBI:57692"/>
    </cofactor>
</comment>
<feature type="domain" description="FAD/NAD(P)-binding" evidence="27">
    <location>
        <begin position="229"/>
        <end position="556"/>
    </location>
</feature>
<comment type="similarity">
    <text evidence="5">Belongs to the eukaryotic PMM family.</text>
</comment>
<dbReference type="Pfam" id="PF07992">
    <property type="entry name" value="Pyr_redox_2"/>
    <property type="match status" value="1"/>
</dbReference>
<comment type="caution">
    <text evidence="28">The sequence shown here is derived from an EMBL/GenBank/DDBJ whole genome shotgun (WGS) entry which is preliminary data.</text>
</comment>
<dbReference type="Gene3D" id="3.50.50.60">
    <property type="entry name" value="FAD/NAD(P)-binding domain"/>
    <property type="match status" value="1"/>
</dbReference>
<accession>A0A9P1FXD2</accession>
<dbReference type="SUPFAM" id="SSF51905">
    <property type="entry name" value="FAD/NAD(P)-binding domain"/>
    <property type="match status" value="1"/>
</dbReference>
<dbReference type="InterPro" id="IPR006379">
    <property type="entry name" value="HAD-SF_hydro_IIB"/>
</dbReference>
<dbReference type="PANTHER" id="PTHR42737">
    <property type="entry name" value="GLUTATHIONE REDUCTASE"/>
    <property type="match status" value="1"/>
</dbReference>
<dbReference type="GO" id="GO:0004791">
    <property type="term" value="F:thioredoxin-disulfide reductase (NADPH) activity"/>
    <property type="evidence" value="ECO:0007669"/>
    <property type="project" value="UniProtKB-EC"/>
</dbReference>
<dbReference type="GO" id="GO:0009298">
    <property type="term" value="P:GDP-mannose biosynthetic process"/>
    <property type="evidence" value="ECO:0007669"/>
    <property type="project" value="InterPro"/>
</dbReference>
<evidence type="ECO:0000256" key="23">
    <source>
        <dbReference type="PIRSR" id="PIRSR605002-2"/>
    </source>
</evidence>
<keyword evidence="30" id="KW-1185">Reference proteome</keyword>
<dbReference type="CDD" id="cd02585">
    <property type="entry name" value="HAD_PMM"/>
    <property type="match status" value="1"/>
</dbReference>
<protein>
    <recommendedName>
        <fullName evidence="9">Thioredoxin reductase</fullName>
        <ecNumber evidence="7">1.8.1.9</ecNumber>
        <ecNumber evidence="8">5.4.2.8</ecNumber>
    </recommendedName>
</protein>
<keyword evidence="11 25" id="KW-0285">Flavoprotein</keyword>
<keyword evidence="12 24" id="KW-0479">Metal-binding</keyword>
<dbReference type="InterPro" id="IPR004099">
    <property type="entry name" value="Pyr_nucl-diS_OxRdtase_dimer"/>
</dbReference>
<dbReference type="GO" id="GO:0005739">
    <property type="term" value="C:mitochondrion"/>
    <property type="evidence" value="ECO:0007669"/>
    <property type="project" value="TreeGrafter"/>
</dbReference>
<keyword evidence="18" id="KW-1015">Disulfide bond</keyword>
<evidence type="ECO:0000256" key="15">
    <source>
        <dbReference type="ARBA" id="ARBA00022857"/>
    </source>
</evidence>
<dbReference type="InterPro" id="IPR016156">
    <property type="entry name" value="FAD/NAD-linked_Rdtase_dimer_sf"/>
</dbReference>
<evidence type="ECO:0000256" key="7">
    <source>
        <dbReference type="ARBA" id="ARBA00012610"/>
    </source>
</evidence>
<dbReference type="GO" id="GO:0046872">
    <property type="term" value="F:metal ion binding"/>
    <property type="evidence" value="ECO:0007669"/>
    <property type="project" value="UniProtKB-KW"/>
</dbReference>
<keyword evidence="15" id="KW-0521">NADP</keyword>
<keyword evidence="20 25" id="KW-0676">Redox-active center</keyword>
<dbReference type="InterPro" id="IPR023214">
    <property type="entry name" value="HAD_sf"/>
</dbReference>
<dbReference type="Gene3D" id="3.30.1240.20">
    <property type="match status" value="1"/>
</dbReference>
<feature type="binding site" evidence="23">
    <location>
        <position position="148"/>
    </location>
    <ligand>
        <name>alpha-D-mannose 1-phosphate</name>
        <dbReference type="ChEBI" id="CHEBI:58409"/>
    </ligand>
</feature>
<keyword evidence="13 25" id="KW-0274">FAD</keyword>
<feature type="binding site" evidence="23">
    <location>
        <position position="188"/>
    </location>
    <ligand>
        <name>alpha-D-mannose 1-phosphate</name>
        <dbReference type="ChEBI" id="CHEBI:58409"/>
    </ligand>
</feature>
<evidence type="ECO:0000256" key="19">
    <source>
        <dbReference type="ARBA" id="ARBA00023235"/>
    </source>
</evidence>
<dbReference type="Pfam" id="PF03332">
    <property type="entry name" value="PMM"/>
    <property type="match status" value="1"/>
</dbReference>
<evidence type="ECO:0000256" key="4">
    <source>
        <dbReference type="ARBA" id="ARBA00007532"/>
    </source>
</evidence>
<dbReference type="EC" id="1.8.1.9" evidence="7"/>
<dbReference type="OrthoDB" id="5956163at2759"/>
<evidence type="ECO:0000256" key="11">
    <source>
        <dbReference type="ARBA" id="ARBA00022630"/>
    </source>
</evidence>
<reference evidence="29" key="2">
    <citation type="submission" date="2024-04" db="EMBL/GenBank/DDBJ databases">
        <authorList>
            <person name="Chen Y."/>
            <person name="Shah S."/>
            <person name="Dougan E. K."/>
            <person name="Thang M."/>
            <person name="Chan C."/>
        </authorList>
    </citation>
    <scope>NUCLEOTIDE SEQUENCE [LARGE SCALE GENOMIC DNA]</scope>
</reference>
<feature type="binding site" evidence="23">
    <location>
        <position position="130"/>
    </location>
    <ligand>
        <name>alpha-D-mannose 1-phosphate</name>
        <dbReference type="ChEBI" id="CHEBI:58409"/>
    </ligand>
</feature>
<comment type="subcellular location">
    <subcellularLocation>
        <location evidence="2">Cytoplasm</location>
    </subcellularLocation>
</comment>
<dbReference type="InterPro" id="IPR006338">
    <property type="entry name" value="Thioredoxin/glutathione_Rdtase"/>
</dbReference>
<comment type="pathway">
    <text evidence="3">Nucleotide-sugar biosynthesis; GDP-alpha-D-mannose biosynthesis; alpha-D-mannose 1-phosphate from D-fructose 6-phosphate: step 2/2.</text>
</comment>
<evidence type="ECO:0000256" key="18">
    <source>
        <dbReference type="ARBA" id="ARBA00023157"/>
    </source>
</evidence>
<evidence type="ECO:0000256" key="3">
    <source>
        <dbReference type="ARBA" id="ARBA00004699"/>
    </source>
</evidence>
<comment type="cofactor">
    <cofactor evidence="24">
        <name>Mg(2+)</name>
        <dbReference type="ChEBI" id="CHEBI:18420"/>
    </cofactor>
</comment>
<evidence type="ECO:0000256" key="24">
    <source>
        <dbReference type="PIRSR" id="PIRSR605002-3"/>
    </source>
</evidence>
<keyword evidence="19" id="KW-0413">Isomerase</keyword>
<dbReference type="InterPro" id="IPR005002">
    <property type="entry name" value="PMM"/>
</dbReference>
<dbReference type="GO" id="GO:0006749">
    <property type="term" value="P:glutathione metabolic process"/>
    <property type="evidence" value="ECO:0007669"/>
    <property type="project" value="TreeGrafter"/>
</dbReference>
<evidence type="ECO:0000256" key="14">
    <source>
        <dbReference type="ARBA" id="ARBA00022842"/>
    </source>
</evidence>
<organism evidence="28">
    <name type="scientific">Cladocopium goreaui</name>
    <dbReference type="NCBI Taxonomy" id="2562237"/>
    <lineage>
        <taxon>Eukaryota</taxon>
        <taxon>Sar</taxon>
        <taxon>Alveolata</taxon>
        <taxon>Dinophyceae</taxon>
        <taxon>Suessiales</taxon>
        <taxon>Symbiodiniaceae</taxon>
        <taxon>Cladocopium</taxon>
    </lineage>
</organism>
<dbReference type="InterPro" id="IPR046952">
    <property type="entry name" value="GSHR/TRXR-like"/>
</dbReference>
<name>A0A9P1FXD2_9DINO</name>
<evidence type="ECO:0000256" key="9">
    <source>
        <dbReference type="ARBA" id="ARBA00018719"/>
    </source>
</evidence>
<evidence type="ECO:0000313" key="29">
    <source>
        <dbReference type="EMBL" id="CAL1143082.1"/>
    </source>
</evidence>
<evidence type="ECO:0000313" key="28">
    <source>
        <dbReference type="EMBL" id="CAI3989707.1"/>
    </source>
</evidence>
<evidence type="ECO:0000256" key="1">
    <source>
        <dbReference type="ARBA" id="ARBA00001974"/>
    </source>
</evidence>
<dbReference type="PANTHER" id="PTHR42737:SF8">
    <property type="entry name" value="THIOREDOXIN-DISULFIDE REDUCTASE"/>
    <property type="match status" value="1"/>
</dbReference>
<gene>
    <name evidence="28" type="ORF">C1SCF055_LOCUS16761</name>
</gene>
<evidence type="ECO:0000256" key="2">
    <source>
        <dbReference type="ARBA" id="ARBA00004496"/>
    </source>
</evidence>
<comment type="similarity">
    <text evidence="4 25">Belongs to the class-I pyridine nucleotide-disulfide oxidoreductase family.</text>
</comment>
<dbReference type="EC" id="5.4.2.8" evidence="8"/>
<dbReference type="FunFam" id="3.30.1240.20:FF:000001">
    <property type="entry name" value="Phosphomannomutase"/>
    <property type="match status" value="1"/>
</dbReference>
<evidence type="ECO:0000256" key="13">
    <source>
        <dbReference type="ARBA" id="ARBA00022827"/>
    </source>
</evidence>
<dbReference type="Gene3D" id="3.40.50.1000">
    <property type="entry name" value="HAD superfamily/HAD-like"/>
    <property type="match status" value="1"/>
</dbReference>
<dbReference type="InterPro" id="IPR023753">
    <property type="entry name" value="FAD/NAD-binding_dom"/>
</dbReference>
<feature type="binding site" evidence="24">
    <location>
        <position position="22"/>
    </location>
    <ligand>
        <name>Mg(2+)</name>
        <dbReference type="ChEBI" id="CHEBI:18420"/>
        <label>1</label>
    </ligand>
</feature>
<dbReference type="AlphaFoldDB" id="A0A9P1FXD2"/>
<dbReference type="GO" id="GO:0005829">
    <property type="term" value="C:cytosol"/>
    <property type="evidence" value="ECO:0007669"/>
    <property type="project" value="TreeGrafter"/>
</dbReference>
<reference evidence="28" key="1">
    <citation type="submission" date="2022-10" db="EMBL/GenBank/DDBJ databases">
        <authorList>
            <person name="Chen Y."/>
            <person name="Dougan E. K."/>
            <person name="Chan C."/>
            <person name="Rhodes N."/>
            <person name="Thang M."/>
        </authorList>
    </citation>
    <scope>NUCLEOTIDE SEQUENCE</scope>
</reference>
<evidence type="ECO:0000256" key="12">
    <source>
        <dbReference type="ARBA" id="ARBA00022723"/>
    </source>
</evidence>
<comment type="subunit">
    <text evidence="6">Homodimer.</text>
</comment>
<dbReference type="Proteomes" id="UP001152797">
    <property type="component" value="Unassembled WGS sequence"/>
</dbReference>
<feature type="domain" description="Pyridine nucleotide-disulphide oxidoreductase dimerisation" evidence="26">
    <location>
        <begin position="576"/>
        <end position="689"/>
    </location>
</feature>
<feature type="active site" description="Proton donor/acceptor" evidence="22">
    <location>
        <position position="22"/>
    </location>
</feature>
<dbReference type="GO" id="GO:0004362">
    <property type="term" value="F:glutathione-disulfide reductase (NADPH) activity"/>
    <property type="evidence" value="ECO:0007669"/>
    <property type="project" value="TreeGrafter"/>
</dbReference>
<keyword evidence="14 24" id="KW-0460">Magnesium</keyword>
<feature type="binding site" evidence="24">
    <location>
        <position position="20"/>
    </location>
    <ligand>
        <name>Mg(2+)</name>
        <dbReference type="ChEBI" id="CHEBI:18420"/>
        <label>1</label>
    </ligand>
</feature>
<dbReference type="PRINTS" id="PR00411">
    <property type="entry name" value="PNDRDTASEI"/>
</dbReference>
<dbReference type="SUPFAM" id="SSF55424">
    <property type="entry name" value="FAD/NAD-linked reductases, dimerisation (C-terminal) domain"/>
    <property type="match status" value="1"/>
</dbReference>
<feature type="binding site" evidence="23">
    <location>
        <position position="186"/>
    </location>
    <ligand>
        <name>alpha-D-mannose 1-phosphate</name>
        <dbReference type="ChEBI" id="CHEBI:58409"/>
    </ligand>
</feature>
<evidence type="ECO:0000256" key="25">
    <source>
        <dbReference type="RuleBase" id="RU003691"/>
    </source>
</evidence>